<name>A0AAV7S7N0_PLEWA</name>
<keyword evidence="3" id="KW-1185">Reference proteome</keyword>
<evidence type="ECO:0000313" key="2">
    <source>
        <dbReference type="EMBL" id="KAJ1160170.1"/>
    </source>
</evidence>
<accession>A0AAV7S7N0</accession>
<gene>
    <name evidence="2" type="ORF">NDU88_000672</name>
</gene>
<evidence type="ECO:0000313" key="3">
    <source>
        <dbReference type="Proteomes" id="UP001066276"/>
    </source>
</evidence>
<reference evidence="2" key="1">
    <citation type="journal article" date="2022" name="bioRxiv">
        <title>Sequencing and chromosome-scale assembly of the giantPleurodeles waltlgenome.</title>
        <authorList>
            <person name="Brown T."/>
            <person name="Elewa A."/>
            <person name="Iarovenko S."/>
            <person name="Subramanian E."/>
            <person name="Araus A.J."/>
            <person name="Petzold A."/>
            <person name="Susuki M."/>
            <person name="Suzuki K.-i.T."/>
            <person name="Hayashi T."/>
            <person name="Toyoda A."/>
            <person name="Oliveira C."/>
            <person name="Osipova E."/>
            <person name="Leigh N.D."/>
            <person name="Simon A."/>
            <person name="Yun M.H."/>
        </authorList>
    </citation>
    <scope>NUCLEOTIDE SEQUENCE</scope>
    <source>
        <strain evidence="2">20211129_DDA</strain>
        <tissue evidence="2">Liver</tissue>
    </source>
</reference>
<sequence>MPVRGSIVTGRGIKFFNEFTIPEAERFSTPHGCQSLVVYGIPVPWRALADSVVAGTTASRIGFPSSFPLVETKLSICAQAGLVQPGHRPTQQRAGQTTQVPLVESLCGRPGLASATGCTPLKFPPGGRVPRPLRPLPDLHKSQAVARGPEASPRPPLQPRPKGERPGPGGRPAHKRIERVPAGRPAVLPARPQSMGTHRVAAQAPGRSGAVRASSARRRQSPLTFLETLRPGANASAQALGGRLQAPRTPHAWPVFGTARPPGVPALGPPGAAVTKALSAFHRAGEQDPGRQNVRADDEEVQSTLRVRPPS</sequence>
<organism evidence="2 3">
    <name type="scientific">Pleurodeles waltl</name>
    <name type="common">Iberian ribbed newt</name>
    <dbReference type="NCBI Taxonomy" id="8319"/>
    <lineage>
        <taxon>Eukaryota</taxon>
        <taxon>Metazoa</taxon>
        <taxon>Chordata</taxon>
        <taxon>Craniata</taxon>
        <taxon>Vertebrata</taxon>
        <taxon>Euteleostomi</taxon>
        <taxon>Amphibia</taxon>
        <taxon>Batrachia</taxon>
        <taxon>Caudata</taxon>
        <taxon>Salamandroidea</taxon>
        <taxon>Salamandridae</taxon>
        <taxon>Pleurodelinae</taxon>
        <taxon>Pleurodeles</taxon>
    </lineage>
</organism>
<feature type="region of interest" description="Disordered" evidence="1">
    <location>
        <begin position="284"/>
        <end position="311"/>
    </location>
</feature>
<dbReference type="AlphaFoldDB" id="A0AAV7S7N0"/>
<feature type="region of interest" description="Disordered" evidence="1">
    <location>
        <begin position="115"/>
        <end position="219"/>
    </location>
</feature>
<protein>
    <submittedName>
        <fullName evidence="2">Uncharacterized protein</fullName>
    </submittedName>
</protein>
<dbReference type="Proteomes" id="UP001066276">
    <property type="component" value="Chromosome 4_2"/>
</dbReference>
<comment type="caution">
    <text evidence="2">The sequence shown here is derived from an EMBL/GenBank/DDBJ whole genome shotgun (WGS) entry which is preliminary data.</text>
</comment>
<feature type="region of interest" description="Disordered" evidence="1">
    <location>
        <begin position="251"/>
        <end position="270"/>
    </location>
</feature>
<proteinExistence type="predicted"/>
<dbReference type="EMBL" id="JANPWB010000008">
    <property type="protein sequence ID" value="KAJ1160170.1"/>
    <property type="molecule type" value="Genomic_DNA"/>
</dbReference>
<feature type="compositionally biased region" description="Low complexity" evidence="1">
    <location>
        <begin position="204"/>
        <end position="214"/>
    </location>
</feature>
<evidence type="ECO:0000256" key="1">
    <source>
        <dbReference type="SAM" id="MobiDB-lite"/>
    </source>
</evidence>